<dbReference type="AlphaFoldDB" id="A0A1S8LJL5"/>
<dbReference type="EMBL" id="CP096984">
    <property type="protein sequence ID" value="URZ13970.1"/>
    <property type="molecule type" value="Genomic_DNA"/>
</dbReference>
<dbReference type="RefSeq" id="WP_077834395.1">
    <property type="nucleotide sequence ID" value="NZ_CP096984.1"/>
</dbReference>
<dbReference type="Gene3D" id="2.160.20.10">
    <property type="entry name" value="Single-stranded right-handed beta-helix, Pectin lyase-like"/>
    <property type="match status" value="1"/>
</dbReference>
<keyword evidence="2" id="KW-0325">Glycoprotein</keyword>
<dbReference type="KEGG" id="crw:CROST_047480"/>
<dbReference type="Gene3D" id="2.60.40.10">
    <property type="entry name" value="Immunoglobulins"/>
    <property type="match status" value="1"/>
</dbReference>
<dbReference type="Proteomes" id="UP000190951">
    <property type="component" value="Plasmid p330"/>
</dbReference>
<evidence type="ECO:0000256" key="1">
    <source>
        <dbReference type="ARBA" id="ARBA00022723"/>
    </source>
</evidence>
<dbReference type="GO" id="GO:0046872">
    <property type="term" value="F:metal ion binding"/>
    <property type="evidence" value="ECO:0007669"/>
    <property type="project" value="UniProtKB-KW"/>
</dbReference>
<evidence type="ECO:0000256" key="2">
    <source>
        <dbReference type="ARBA" id="ARBA00023180"/>
    </source>
</evidence>
<dbReference type="InterPro" id="IPR052063">
    <property type="entry name" value="Polysaccharide_Lyase_1"/>
</dbReference>
<keyword evidence="3" id="KW-0614">Plasmid</keyword>
<dbReference type="PANTHER" id="PTHR42970:SF1">
    <property type="entry name" value="PECTATE LYASE C-RELATED"/>
    <property type="match status" value="1"/>
</dbReference>
<geneLocation type="plasmid" evidence="3 4">
    <name>p330</name>
</geneLocation>
<dbReference type="InterPro" id="IPR012334">
    <property type="entry name" value="Pectin_lyas_fold"/>
</dbReference>
<dbReference type="InterPro" id="IPR013783">
    <property type="entry name" value="Ig-like_fold"/>
</dbReference>
<keyword evidence="1" id="KW-0479">Metal-binding</keyword>
<accession>A0A1S8LJL5</accession>
<evidence type="ECO:0000313" key="4">
    <source>
        <dbReference type="Proteomes" id="UP000190951"/>
    </source>
</evidence>
<organism evidence="3 4">
    <name type="scientific">Clostridium felsineum</name>
    <dbReference type="NCBI Taxonomy" id="36839"/>
    <lineage>
        <taxon>Bacteria</taxon>
        <taxon>Bacillati</taxon>
        <taxon>Bacillota</taxon>
        <taxon>Clostridia</taxon>
        <taxon>Eubacteriales</taxon>
        <taxon>Clostridiaceae</taxon>
        <taxon>Clostridium</taxon>
    </lineage>
</organism>
<proteinExistence type="predicted"/>
<name>A0A1S8LJL5_9CLOT</name>
<sequence>MEKKKVLSSILVLALVTTSASMFSAKTYARCKNIPNITATKTAIGNKNIKVDIAPFTNGRSDMFTNGWNNWVVTSGTSASQTYNGVTFKLSDGGTTGDGIKSGWCKGLVQSSLNSPTLTLDGVTVNNAASDGTIKLEISGLSSGTHTLTTWHSFYDDVKGSTMSLSVNGEVKATGIGGPTRVTDDDNAGRAYISFNAIEGQTVTVLIKPEGNGTYNNAVLNAFEIDGVNPFKSISKPNPKNGDDHLDKNELSWTAGEGAVSHDIYLGTDFDSVSAASKRSQAFKGTRNTTTYPIKNLSPMNTYYWRVDERDKDGKVTKGEVHSFRVAHLAFPTAEGYGRYARGGRGGRVIEVTNLNDAGPGSLRDAIENQKGPRVIVFRVGGVITLKSRLAVPFDGGDVYVAGQTAPGDGITLTQYAFGLASANDVIIRDVRLRVGDACGEAMDGMGMASSNNSIIDHCSISWSIDEGTSSRGAHNITFQNNIIAEALNASMHYNDKTKDHTGSQRHSFAGSIGGNIGSFHHNLLTNCTGRNWSLAGGLEQDGRHYAGYLDITNNVVYNYKDRTTDGGVRRVNFVGNYYKAGPVSNNMNFFSIDGDELHTGDMQMAYLSGNKMVSNTGSTVLNPGSDNWKKAGSKFETIDKVRSNVPFFPSYVKTETADQAYENVLKNAGATKPKRDYLDTRYTKEVKTGTYTYTGSVDHLKGIIDSQDDVGGYPKLQGGTAPIDSDHDGISDQWEIKHGLNPNDPSDANGLNLSKDGYTNLEMYLDELAGDNVRYK</sequence>
<gene>
    <name evidence="3" type="ORF">CROST_047480</name>
</gene>
<protein>
    <submittedName>
        <fullName evidence="3">Uncharacterized protein</fullName>
    </submittedName>
</protein>
<dbReference type="STRING" id="84029.CROST_06330"/>
<keyword evidence="4" id="KW-1185">Reference proteome</keyword>
<dbReference type="SUPFAM" id="SSF51126">
    <property type="entry name" value="Pectin lyase-like"/>
    <property type="match status" value="1"/>
</dbReference>
<evidence type="ECO:0000313" key="3">
    <source>
        <dbReference type="EMBL" id="URZ13970.1"/>
    </source>
</evidence>
<dbReference type="InterPro" id="IPR011050">
    <property type="entry name" value="Pectin_lyase_fold/virulence"/>
</dbReference>
<reference evidence="3 4" key="1">
    <citation type="submission" date="2022-04" db="EMBL/GenBank/DDBJ databases">
        <title>Genome sequence of C. roseum typestrain.</title>
        <authorList>
            <person name="Poehlein A."/>
            <person name="Schoch T."/>
            <person name="Duerre P."/>
            <person name="Daniel R."/>
        </authorList>
    </citation>
    <scope>NUCLEOTIDE SEQUENCE [LARGE SCALE GENOMIC DNA]</scope>
    <source>
        <strain evidence="3 4">DSM 7320</strain>
        <plasmid evidence="3 4">p330</plasmid>
    </source>
</reference>
<dbReference type="PANTHER" id="PTHR42970">
    <property type="entry name" value="PECTATE LYASE C-RELATED"/>
    <property type="match status" value="1"/>
</dbReference>